<dbReference type="AlphaFoldDB" id="A0A560CJ72"/>
<reference evidence="1 2" key="1">
    <citation type="submission" date="2019-06" db="EMBL/GenBank/DDBJ databases">
        <title>Genomic Encyclopedia of Type Strains, Phase IV (KMG-V): Genome sequencing to study the core and pangenomes of soil and plant-associated prokaryotes.</title>
        <authorList>
            <person name="Whitman W."/>
        </authorList>
    </citation>
    <scope>NUCLEOTIDE SEQUENCE [LARGE SCALE GENOMIC DNA]</scope>
    <source>
        <strain evidence="1 2">BR 11650</strain>
    </source>
</reference>
<protein>
    <submittedName>
        <fullName evidence="1">Uncharacterized protein</fullName>
    </submittedName>
</protein>
<dbReference type="RefSeq" id="WP_211101647.1">
    <property type="nucleotide sequence ID" value="NZ_VITH01000004.1"/>
</dbReference>
<comment type="caution">
    <text evidence="1">The sequence shown here is derived from an EMBL/GenBank/DDBJ whole genome shotgun (WGS) entry which is preliminary data.</text>
</comment>
<sequence>MIVGPDGQDLTARPRVDEALVKALARAHRWCRRLASGQVASVSDLATEAGRTKAYIRQILRLAFLAPDLVDAILRGEQPRRLTLATMLETDIPLAWNEQRRLLGFPSR</sequence>
<gene>
    <name evidence="1" type="ORF">FBZ83_104199</name>
</gene>
<proteinExistence type="predicted"/>
<dbReference type="EMBL" id="VITH01000004">
    <property type="protein sequence ID" value="TWA84932.1"/>
    <property type="molecule type" value="Genomic_DNA"/>
</dbReference>
<evidence type="ECO:0000313" key="1">
    <source>
        <dbReference type="EMBL" id="TWA84932.1"/>
    </source>
</evidence>
<name>A0A560CJ72_AZOBR</name>
<dbReference type="SUPFAM" id="SSF109709">
    <property type="entry name" value="KorB DNA-binding domain-like"/>
    <property type="match status" value="1"/>
</dbReference>
<accession>A0A560CJ72</accession>
<organism evidence="1 2">
    <name type="scientific">Azospirillum brasilense</name>
    <dbReference type="NCBI Taxonomy" id="192"/>
    <lineage>
        <taxon>Bacteria</taxon>
        <taxon>Pseudomonadati</taxon>
        <taxon>Pseudomonadota</taxon>
        <taxon>Alphaproteobacteria</taxon>
        <taxon>Rhodospirillales</taxon>
        <taxon>Azospirillaceae</taxon>
        <taxon>Azospirillum</taxon>
    </lineage>
</organism>
<dbReference type="Proteomes" id="UP000318529">
    <property type="component" value="Unassembled WGS sequence"/>
</dbReference>
<evidence type="ECO:0000313" key="2">
    <source>
        <dbReference type="Proteomes" id="UP000318529"/>
    </source>
</evidence>